<dbReference type="Proteomes" id="UP000264313">
    <property type="component" value="Unassembled WGS sequence"/>
</dbReference>
<name>A0A351RD32_9PROT</name>
<evidence type="ECO:0000313" key="2">
    <source>
        <dbReference type="Proteomes" id="UP000264313"/>
    </source>
</evidence>
<comment type="caution">
    <text evidence="1">The sequence shown here is derived from an EMBL/GenBank/DDBJ whole genome shotgun (WGS) entry which is preliminary data.</text>
</comment>
<dbReference type="EMBL" id="DNAA01000249">
    <property type="protein sequence ID" value="HBA09953.1"/>
    <property type="molecule type" value="Genomic_DNA"/>
</dbReference>
<dbReference type="AlphaFoldDB" id="A0A351RD32"/>
<proteinExistence type="predicted"/>
<gene>
    <name evidence="1" type="ORF">DCW48_10720</name>
</gene>
<protein>
    <submittedName>
        <fullName evidence="1">Uncharacterized protein</fullName>
    </submittedName>
</protein>
<dbReference type="Pfam" id="PF24175">
    <property type="entry name" value="SU10_adaptor"/>
    <property type="match status" value="1"/>
</dbReference>
<reference evidence="1 2" key="1">
    <citation type="journal article" date="2018" name="Nat. Biotechnol.">
        <title>A standardized bacterial taxonomy based on genome phylogeny substantially revises the tree of life.</title>
        <authorList>
            <person name="Parks D.H."/>
            <person name="Chuvochina M."/>
            <person name="Waite D.W."/>
            <person name="Rinke C."/>
            <person name="Skarshewski A."/>
            <person name="Chaumeil P.A."/>
            <person name="Hugenholtz P."/>
        </authorList>
    </citation>
    <scope>NUCLEOTIDE SEQUENCE [LARGE SCALE GENOMIC DNA]</scope>
    <source>
        <strain evidence="1">UBA9958</strain>
    </source>
</reference>
<evidence type="ECO:0000313" key="1">
    <source>
        <dbReference type="EMBL" id="HBA09953.1"/>
    </source>
</evidence>
<dbReference type="InterPro" id="IPR056209">
    <property type="entry name" value="SU10_adaptor"/>
</dbReference>
<accession>A0A351RD32</accession>
<organism evidence="1 2">
    <name type="scientific">Methylotenera mobilis</name>
    <dbReference type="NCBI Taxonomy" id="359408"/>
    <lineage>
        <taxon>Bacteria</taxon>
        <taxon>Pseudomonadati</taxon>
        <taxon>Pseudomonadota</taxon>
        <taxon>Betaproteobacteria</taxon>
        <taxon>Nitrosomonadales</taxon>
        <taxon>Methylophilaceae</taxon>
        <taxon>Methylotenera</taxon>
    </lineage>
</organism>
<sequence>MTFLELANRLLSEADISGAGLITTANQQGEYKQAVDYINTAYADIQLQHANWDFLRGDMSFNTIIGVNNYSETGISLLDLSEWSPETMRIYLTANGIVSEQYLIPVEWDEFRDLFMFGNARIQTGFPTHFTIKPADNSLTFYPIPDNVYTVEGEYYKNPFTLVNDTDTPIFQSRFHMIVVWRALMYFATQLNAQELYAIGNIEYRKLLFKLEQFNCPVPTASEELA</sequence>